<name>A0A7I0NTF9_STRCX</name>
<keyword evidence="8" id="KW-1185">Reference proteome</keyword>
<dbReference type="GO" id="GO:0050660">
    <property type="term" value="F:flavin adenine dinucleotide binding"/>
    <property type="evidence" value="ECO:0007669"/>
    <property type="project" value="TreeGrafter"/>
</dbReference>
<dbReference type="EMBL" id="CP056041">
    <property type="protein sequence ID" value="QKZ16352.1"/>
    <property type="molecule type" value="Genomic_DNA"/>
</dbReference>
<protein>
    <submittedName>
        <fullName evidence="7">Thiamine pyrophosphate-binding protein</fullName>
    </submittedName>
</protein>
<dbReference type="GO" id="GO:0009097">
    <property type="term" value="P:isoleucine biosynthetic process"/>
    <property type="evidence" value="ECO:0007669"/>
    <property type="project" value="TreeGrafter"/>
</dbReference>
<dbReference type="GO" id="GO:0005948">
    <property type="term" value="C:acetolactate synthase complex"/>
    <property type="evidence" value="ECO:0007669"/>
    <property type="project" value="TreeGrafter"/>
</dbReference>
<dbReference type="Gene3D" id="3.40.50.970">
    <property type="match status" value="2"/>
</dbReference>
<dbReference type="CDD" id="cd07035">
    <property type="entry name" value="TPP_PYR_POX_like"/>
    <property type="match status" value="1"/>
</dbReference>
<evidence type="ECO:0000256" key="2">
    <source>
        <dbReference type="ARBA" id="ARBA00023052"/>
    </source>
</evidence>
<evidence type="ECO:0000259" key="5">
    <source>
        <dbReference type="Pfam" id="PF02775"/>
    </source>
</evidence>
<dbReference type="InterPro" id="IPR029061">
    <property type="entry name" value="THDP-binding"/>
</dbReference>
<organism evidence="7 8">
    <name type="scientific">Streptomyces chartreusis</name>
    <dbReference type="NCBI Taxonomy" id="1969"/>
    <lineage>
        <taxon>Bacteria</taxon>
        <taxon>Bacillati</taxon>
        <taxon>Actinomycetota</taxon>
        <taxon>Actinomycetes</taxon>
        <taxon>Kitasatosporales</taxon>
        <taxon>Streptomycetaceae</taxon>
        <taxon>Streptomyces</taxon>
    </lineage>
</organism>
<dbReference type="PANTHER" id="PTHR18968">
    <property type="entry name" value="THIAMINE PYROPHOSPHATE ENZYMES"/>
    <property type="match status" value="1"/>
</dbReference>
<dbReference type="Pfam" id="PF00205">
    <property type="entry name" value="TPP_enzyme_M"/>
    <property type="match status" value="1"/>
</dbReference>
<dbReference type="GO" id="GO:0003984">
    <property type="term" value="F:acetolactate synthase activity"/>
    <property type="evidence" value="ECO:0007669"/>
    <property type="project" value="TreeGrafter"/>
</dbReference>
<dbReference type="Proteomes" id="UP000509418">
    <property type="component" value="Chromosome"/>
</dbReference>
<dbReference type="SUPFAM" id="SSF52467">
    <property type="entry name" value="DHS-like NAD/FAD-binding domain"/>
    <property type="match status" value="1"/>
</dbReference>
<dbReference type="CDD" id="cd00568">
    <property type="entry name" value="TPP_enzymes"/>
    <property type="match status" value="1"/>
</dbReference>
<comment type="similarity">
    <text evidence="1 3">Belongs to the TPP enzyme family.</text>
</comment>
<dbReference type="InterPro" id="IPR029035">
    <property type="entry name" value="DHS-like_NAD/FAD-binding_dom"/>
</dbReference>
<evidence type="ECO:0000259" key="6">
    <source>
        <dbReference type="Pfam" id="PF02776"/>
    </source>
</evidence>
<dbReference type="InterPro" id="IPR012001">
    <property type="entry name" value="Thiamin_PyroP_enz_TPP-bd_dom"/>
</dbReference>
<proteinExistence type="inferred from homology"/>
<keyword evidence="2 3" id="KW-0786">Thiamine pyrophosphate</keyword>
<dbReference type="InterPro" id="IPR045229">
    <property type="entry name" value="TPP_enz"/>
</dbReference>
<dbReference type="Pfam" id="PF02776">
    <property type="entry name" value="TPP_enzyme_N"/>
    <property type="match status" value="1"/>
</dbReference>
<reference evidence="7 8" key="1">
    <citation type="submission" date="2020-06" db="EMBL/GenBank/DDBJ databases">
        <title>Genome mining for natural products.</title>
        <authorList>
            <person name="Zhang B."/>
            <person name="Shi J."/>
            <person name="Ge H."/>
        </authorList>
    </citation>
    <scope>NUCLEOTIDE SEQUENCE [LARGE SCALE GENOMIC DNA]</scope>
    <source>
        <strain evidence="7 8">NA02069</strain>
    </source>
</reference>
<evidence type="ECO:0000256" key="1">
    <source>
        <dbReference type="ARBA" id="ARBA00007812"/>
    </source>
</evidence>
<evidence type="ECO:0000313" key="8">
    <source>
        <dbReference type="Proteomes" id="UP000509418"/>
    </source>
</evidence>
<feature type="domain" description="Thiamine pyrophosphate enzyme TPP-binding" evidence="5">
    <location>
        <begin position="383"/>
        <end position="533"/>
    </location>
</feature>
<feature type="domain" description="Thiamine pyrophosphate enzyme N-terminal TPP-binding" evidence="6">
    <location>
        <begin position="2"/>
        <end position="117"/>
    </location>
</feature>
<dbReference type="AlphaFoldDB" id="A0A7I0NTF9"/>
<dbReference type="InterPro" id="IPR012000">
    <property type="entry name" value="Thiamin_PyroP_enz_cen_dom"/>
</dbReference>
<dbReference type="RefSeq" id="WP_176574019.1">
    <property type="nucleotide sequence ID" value="NZ_CBDRGH010000003.1"/>
</dbReference>
<gene>
    <name evidence="7" type="ORF">HUT05_02565</name>
</gene>
<sequence length="562" mass="58461">MSAWDLIARTIADAGCRLVIGLPSDEPGLLDAADCHPDLEALGVRDQRVGACAAIGHTAVSGRPAVLALNSGPSFVNALTGLLEASSLGCSTVVITTRIPASELGRGGFQQLDQLAMAAPLAKWSFLVEQADQLVWALRRAVHMAVNGAPGVVVLEIAHEVLEADLRAAEPMGSVRRLTTVAPDEAVEEAARLLRHAQRAVVVAGGGAKAAGAGEVLLGLAERLDAPLFTTASGRGVIDENHPLAQGLIGLYTSPAAQPLLDDADLVFVIGSRLEETARMGWFSPGAGRLIQLDSDPAAFSLVAEADVNLLGDATLTLRRLLGVLGARDADATDSAWRRRIGQVRHEPRPAPGAEDMALSAPDAITATIDAFGRDLILVQENGLHDMWGYYYPVVSVSDRSTVISPGEQTMVGFGLGAALGAAVTDRSRPTVVICGDGAAEMSLAALPTAAEQNCGVTVLMLDNRGFGWPRFVRSHSDSDDSLTRFATPSHVGRVVESLGGWTAGPATREELAAALEKARLVTADGGIVLISVRVADEDIAPGVLRAFEPPDSAGQGLDGAD</sequence>
<dbReference type="GO" id="GO:0030976">
    <property type="term" value="F:thiamine pyrophosphate binding"/>
    <property type="evidence" value="ECO:0007669"/>
    <property type="project" value="InterPro"/>
</dbReference>
<evidence type="ECO:0000313" key="7">
    <source>
        <dbReference type="EMBL" id="QKZ16352.1"/>
    </source>
</evidence>
<dbReference type="PANTHER" id="PTHR18968:SF167">
    <property type="entry name" value="ACETOLACTATE SYNTHASE LARGE SUBUNIT ILVB2-RELATED"/>
    <property type="match status" value="1"/>
</dbReference>
<evidence type="ECO:0000256" key="3">
    <source>
        <dbReference type="RuleBase" id="RU362132"/>
    </source>
</evidence>
<dbReference type="InterPro" id="IPR011766">
    <property type="entry name" value="TPP_enzyme_TPP-bd"/>
</dbReference>
<evidence type="ECO:0000259" key="4">
    <source>
        <dbReference type="Pfam" id="PF00205"/>
    </source>
</evidence>
<feature type="domain" description="Thiamine pyrophosphate enzyme central" evidence="4">
    <location>
        <begin position="187"/>
        <end position="321"/>
    </location>
</feature>
<dbReference type="Gene3D" id="3.40.50.1220">
    <property type="entry name" value="TPP-binding domain"/>
    <property type="match status" value="1"/>
</dbReference>
<dbReference type="Pfam" id="PF02775">
    <property type="entry name" value="TPP_enzyme_C"/>
    <property type="match status" value="1"/>
</dbReference>
<dbReference type="SUPFAM" id="SSF52518">
    <property type="entry name" value="Thiamin diphosphate-binding fold (THDP-binding)"/>
    <property type="match status" value="2"/>
</dbReference>
<dbReference type="GO" id="GO:0000287">
    <property type="term" value="F:magnesium ion binding"/>
    <property type="evidence" value="ECO:0007669"/>
    <property type="project" value="InterPro"/>
</dbReference>
<accession>A0A7I0NTF9</accession>
<dbReference type="GO" id="GO:0009099">
    <property type="term" value="P:L-valine biosynthetic process"/>
    <property type="evidence" value="ECO:0007669"/>
    <property type="project" value="TreeGrafter"/>
</dbReference>